<dbReference type="PANTHER" id="PTHR31900:SF31">
    <property type="entry name" value="F-BOX_LRR-REPEAT PROTEIN 13-LIKE"/>
    <property type="match status" value="1"/>
</dbReference>
<sequence>MAENMHRHSLNPVRRHCRSSTDDGEDRLSSLPDPILTDILSRLPINSAASTSVLSRHWRHLWTGVTRFDLYNVKTPNPTDFLNNILQQLTSPKIDAFKIKVRSINSSYLPDELESCFHEICRRNVQQLIFNGEDYDYYIPIPACLLSCQSLVILELFGMLEFERWNKDRVVKLQLPNLKKLSLRSLHEVPTWLGSLSESSPLLEDLTLMFDLDQPYFGMPILNLNFPNLKTLKLEVRTVSTSRVSQISIDAPKLTHLEIGHSYDCTLPYTFRSNPTALVEACIDLKREEEEDEFDFDDEEEFHRFSEFFRGMYSISNLKILVERHFNIFVYLCVNVNQPIFFNLVRLKTTLLEFDLNDCKDLLVSLQCFPNLKHLWVKLYDMDYCSKMGQRNLCAPDIVPSCLISKLKTIKIKGLRLSGSIGVLKLLGYILGNAKVLEKLYLDAWFDGHSEQEKLWKEREFCISLFKLPRSSSTCDVEFSGRFIRSSSDLDFKNGKLICKVH</sequence>
<dbReference type="Pfam" id="PF24758">
    <property type="entry name" value="LRR_At5g56370"/>
    <property type="match status" value="1"/>
</dbReference>
<dbReference type="GeneID" id="110683822"/>
<name>A0A803MF00_CHEQI</name>
<dbReference type="InterPro" id="IPR050232">
    <property type="entry name" value="FBL13/AtMIF1-like"/>
</dbReference>
<protein>
    <recommendedName>
        <fullName evidence="2">F-box domain-containing protein</fullName>
    </recommendedName>
</protein>
<dbReference type="InterPro" id="IPR006566">
    <property type="entry name" value="FBD"/>
</dbReference>
<dbReference type="Proteomes" id="UP000596660">
    <property type="component" value="Unplaced"/>
</dbReference>
<dbReference type="Pfam" id="PF08387">
    <property type="entry name" value="FBD"/>
    <property type="match status" value="1"/>
</dbReference>
<feature type="region of interest" description="Disordered" evidence="1">
    <location>
        <begin position="1"/>
        <end position="29"/>
    </location>
</feature>
<dbReference type="InterPro" id="IPR001810">
    <property type="entry name" value="F-box_dom"/>
</dbReference>
<dbReference type="CDD" id="cd22160">
    <property type="entry name" value="F-box_AtFBL13-like"/>
    <property type="match status" value="1"/>
</dbReference>
<dbReference type="InterPro" id="IPR055411">
    <property type="entry name" value="LRR_FXL15/At3g58940/PEG3-like"/>
</dbReference>
<dbReference type="RefSeq" id="XP_021715932.1">
    <property type="nucleotide sequence ID" value="XM_021860240.1"/>
</dbReference>
<feature type="compositionally biased region" description="Basic residues" evidence="1">
    <location>
        <begin position="7"/>
        <end position="18"/>
    </location>
</feature>
<dbReference type="KEGG" id="cqi:110683822"/>
<dbReference type="Gene3D" id="1.20.1280.50">
    <property type="match status" value="1"/>
</dbReference>
<dbReference type="InterPro" id="IPR032675">
    <property type="entry name" value="LRR_dom_sf"/>
</dbReference>
<dbReference type="PANTHER" id="PTHR31900">
    <property type="entry name" value="F-BOX/RNI SUPERFAMILY PROTEIN-RELATED"/>
    <property type="match status" value="1"/>
</dbReference>
<dbReference type="SUPFAM" id="SSF52047">
    <property type="entry name" value="RNI-like"/>
    <property type="match status" value="1"/>
</dbReference>
<dbReference type="InterPro" id="IPR036047">
    <property type="entry name" value="F-box-like_dom_sf"/>
</dbReference>
<dbReference type="SUPFAM" id="SSF81383">
    <property type="entry name" value="F-box domain"/>
    <property type="match status" value="1"/>
</dbReference>
<dbReference type="Pfam" id="PF00646">
    <property type="entry name" value="F-box"/>
    <property type="match status" value="1"/>
</dbReference>
<dbReference type="OrthoDB" id="612216at2759"/>
<evidence type="ECO:0000313" key="4">
    <source>
        <dbReference type="Proteomes" id="UP000596660"/>
    </source>
</evidence>
<dbReference type="SMART" id="SM00579">
    <property type="entry name" value="FBD"/>
    <property type="match status" value="1"/>
</dbReference>
<dbReference type="AlphaFoldDB" id="A0A803MF00"/>
<reference evidence="3" key="1">
    <citation type="journal article" date="2017" name="Nature">
        <title>The genome of Chenopodium quinoa.</title>
        <authorList>
            <person name="Jarvis D.E."/>
            <person name="Ho Y.S."/>
            <person name="Lightfoot D.J."/>
            <person name="Schmoeckel S.M."/>
            <person name="Li B."/>
            <person name="Borm T.J.A."/>
            <person name="Ohyanagi H."/>
            <person name="Mineta K."/>
            <person name="Michell C.T."/>
            <person name="Saber N."/>
            <person name="Kharbatia N.M."/>
            <person name="Rupper R.R."/>
            <person name="Sharp A.R."/>
            <person name="Dally N."/>
            <person name="Boughton B.A."/>
            <person name="Woo Y.H."/>
            <person name="Gao G."/>
            <person name="Schijlen E.G.W.M."/>
            <person name="Guo X."/>
            <person name="Momin A.A."/>
            <person name="Negrao S."/>
            <person name="Al-Babili S."/>
            <person name="Gehring C."/>
            <person name="Roessner U."/>
            <person name="Jung C."/>
            <person name="Murphy K."/>
            <person name="Arold S.T."/>
            <person name="Gojobori T."/>
            <person name="van der Linden C.G."/>
            <person name="van Loo E.N."/>
            <person name="Jellen E.N."/>
            <person name="Maughan P.J."/>
            <person name="Tester M."/>
        </authorList>
    </citation>
    <scope>NUCLEOTIDE SEQUENCE [LARGE SCALE GENOMIC DNA]</scope>
    <source>
        <strain evidence="3">cv. PI 614886</strain>
    </source>
</reference>
<dbReference type="PROSITE" id="PS50181">
    <property type="entry name" value="FBOX"/>
    <property type="match status" value="1"/>
</dbReference>
<gene>
    <name evidence="3" type="primary">LOC110683822</name>
</gene>
<dbReference type="InterPro" id="IPR053781">
    <property type="entry name" value="F-box_AtFBL13-like"/>
</dbReference>
<proteinExistence type="predicted"/>
<accession>A0A803MF00</accession>
<evidence type="ECO:0000313" key="3">
    <source>
        <dbReference type="EnsemblPlants" id="AUR62028043-RA:cds"/>
    </source>
</evidence>
<evidence type="ECO:0000256" key="1">
    <source>
        <dbReference type="SAM" id="MobiDB-lite"/>
    </source>
</evidence>
<organism evidence="3 4">
    <name type="scientific">Chenopodium quinoa</name>
    <name type="common">Quinoa</name>
    <dbReference type="NCBI Taxonomy" id="63459"/>
    <lineage>
        <taxon>Eukaryota</taxon>
        <taxon>Viridiplantae</taxon>
        <taxon>Streptophyta</taxon>
        <taxon>Embryophyta</taxon>
        <taxon>Tracheophyta</taxon>
        <taxon>Spermatophyta</taxon>
        <taxon>Magnoliopsida</taxon>
        <taxon>eudicotyledons</taxon>
        <taxon>Gunneridae</taxon>
        <taxon>Pentapetalae</taxon>
        <taxon>Caryophyllales</taxon>
        <taxon>Chenopodiaceae</taxon>
        <taxon>Chenopodioideae</taxon>
        <taxon>Atripliceae</taxon>
        <taxon>Chenopodium</taxon>
    </lineage>
</organism>
<evidence type="ECO:0000259" key="2">
    <source>
        <dbReference type="PROSITE" id="PS50181"/>
    </source>
</evidence>
<reference evidence="3" key="2">
    <citation type="submission" date="2021-03" db="UniProtKB">
        <authorList>
            <consortium name="EnsemblPlants"/>
        </authorList>
    </citation>
    <scope>IDENTIFICATION</scope>
</reference>
<feature type="domain" description="F-box" evidence="2">
    <location>
        <begin position="25"/>
        <end position="61"/>
    </location>
</feature>
<dbReference type="Gene3D" id="3.80.10.10">
    <property type="entry name" value="Ribonuclease Inhibitor"/>
    <property type="match status" value="1"/>
</dbReference>
<dbReference type="Gramene" id="AUR62028043-RA">
    <property type="protein sequence ID" value="AUR62028043-RA:cds"/>
    <property type="gene ID" value="AUR62028043"/>
</dbReference>
<dbReference type="EnsemblPlants" id="AUR62028043-RA">
    <property type="protein sequence ID" value="AUR62028043-RA:cds"/>
    <property type="gene ID" value="AUR62028043"/>
</dbReference>
<keyword evidence="4" id="KW-1185">Reference proteome</keyword>